<name>A0A9Q0RWE2_9DIPT</name>
<protein>
    <submittedName>
        <fullName evidence="2">Uncharacterized protein</fullName>
    </submittedName>
</protein>
<feature type="compositionally biased region" description="Low complexity" evidence="1">
    <location>
        <begin position="55"/>
        <end position="64"/>
    </location>
</feature>
<dbReference type="EMBL" id="WJQU01000004">
    <property type="protein sequence ID" value="KAJ6636640.1"/>
    <property type="molecule type" value="Genomic_DNA"/>
</dbReference>
<accession>A0A9Q0RWE2</accession>
<keyword evidence="3" id="KW-1185">Reference proteome</keyword>
<reference evidence="2" key="1">
    <citation type="submission" date="2022-07" db="EMBL/GenBank/DDBJ databases">
        <authorList>
            <person name="Trinca V."/>
            <person name="Uliana J.V.C."/>
            <person name="Torres T.T."/>
            <person name="Ward R.J."/>
            <person name="Monesi N."/>
        </authorList>
    </citation>
    <scope>NUCLEOTIDE SEQUENCE</scope>
    <source>
        <strain evidence="2">HSMRA1968</strain>
        <tissue evidence="2">Whole embryos</tissue>
    </source>
</reference>
<sequence length="93" mass="10143">MITTIEKFKRTDILTMLMSILLKELPDNKKLPPINSLNGATTASNSNERPKNFLTTRTTTTPSTMGENSLSSVEEVISIDDCAAGSSYSTIPF</sequence>
<feature type="region of interest" description="Disordered" evidence="1">
    <location>
        <begin position="32"/>
        <end position="71"/>
    </location>
</feature>
<proteinExistence type="predicted"/>
<evidence type="ECO:0000313" key="2">
    <source>
        <dbReference type="EMBL" id="KAJ6636640.1"/>
    </source>
</evidence>
<evidence type="ECO:0000313" key="3">
    <source>
        <dbReference type="Proteomes" id="UP001151699"/>
    </source>
</evidence>
<gene>
    <name evidence="2" type="ORF">Bhyg_15231</name>
</gene>
<feature type="compositionally biased region" description="Polar residues" evidence="1">
    <location>
        <begin position="35"/>
        <end position="47"/>
    </location>
</feature>
<organism evidence="2 3">
    <name type="scientific">Pseudolycoriella hygida</name>
    <dbReference type="NCBI Taxonomy" id="35572"/>
    <lineage>
        <taxon>Eukaryota</taxon>
        <taxon>Metazoa</taxon>
        <taxon>Ecdysozoa</taxon>
        <taxon>Arthropoda</taxon>
        <taxon>Hexapoda</taxon>
        <taxon>Insecta</taxon>
        <taxon>Pterygota</taxon>
        <taxon>Neoptera</taxon>
        <taxon>Endopterygota</taxon>
        <taxon>Diptera</taxon>
        <taxon>Nematocera</taxon>
        <taxon>Sciaroidea</taxon>
        <taxon>Sciaridae</taxon>
        <taxon>Pseudolycoriella</taxon>
    </lineage>
</organism>
<dbReference type="AlphaFoldDB" id="A0A9Q0RWE2"/>
<evidence type="ECO:0000256" key="1">
    <source>
        <dbReference type="SAM" id="MobiDB-lite"/>
    </source>
</evidence>
<feature type="non-terminal residue" evidence="2">
    <location>
        <position position="1"/>
    </location>
</feature>
<comment type="caution">
    <text evidence="2">The sequence shown here is derived from an EMBL/GenBank/DDBJ whole genome shotgun (WGS) entry which is preliminary data.</text>
</comment>
<dbReference type="Proteomes" id="UP001151699">
    <property type="component" value="Chromosome C"/>
</dbReference>